<gene>
    <name evidence="2" type="ORF">Nepgr_015038</name>
</gene>
<keyword evidence="3" id="KW-1185">Reference proteome</keyword>
<organism evidence="2 3">
    <name type="scientific">Nepenthes gracilis</name>
    <name type="common">Slender pitcher plant</name>
    <dbReference type="NCBI Taxonomy" id="150966"/>
    <lineage>
        <taxon>Eukaryota</taxon>
        <taxon>Viridiplantae</taxon>
        <taxon>Streptophyta</taxon>
        <taxon>Embryophyta</taxon>
        <taxon>Tracheophyta</taxon>
        <taxon>Spermatophyta</taxon>
        <taxon>Magnoliopsida</taxon>
        <taxon>eudicotyledons</taxon>
        <taxon>Gunneridae</taxon>
        <taxon>Pentapetalae</taxon>
        <taxon>Caryophyllales</taxon>
        <taxon>Nepenthaceae</taxon>
        <taxon>Nepenthes</taxon>
    </lineage>
</organism>
<sequence length="183" mass="20582">MYLLLSVHRAQLLLQVVCVKCFHHQPQQQQQKNSGNSQEELTPSEIDRISDYFSHRVASEPYDSSCIASFITLLTLPIYVLREFLKLNAWKKGISLSQVVDVAPSQKPCIELCLENHAGLEVDGSCGNLSAIKSNIHYDWPHNSVDFSLTIVLDPAYTLTLLVAVLVAILHFCKAEILIWGEF</sequence>
<dbReference type="GO" id="GO:0070847">
    <property type="term" value="C:core mediator complex"/>
    <property type="evidence" value="ECO:0007669"/>
    <property type="project" value="TreeGrafter"/>
</dbReference>
<dbReference type="AlphaFoldDB" id="A0AAD3XQ29"/>
<dbReference type="Proteomes" id="UP001279734">
    <property type="component" value="Unassembled WGS sequence"/>
</dbReference>
<keyword evidence="1" id="KW-0732">Signal</keyword>
<evidence type="ECO:0000313" key="3">
    <source>
        <dbReference type="Proteomes" id="UP001279734"/>
    </source>
</evidence>
<dbReference type="EMBL" id="BSYO01000012">
    <property type="protein sequence ID" value="GMH13197.1"/>
    <property type="molecule type" value="Genomic_DNA"/>
</dbReference>
<dbReference type="GO" id="GO:0016592">
    <property type="term" value="C:mediator complex"/>
    <property type="evidence" value="ECO:0007669"/>
    <property type="project" value="InterPro"/>
</dbReference>
<dbReference type="PANTHER" id="PTHR12809:SF2">
    <property type="entry name" value="MEDIATOR OF RNA POLYMERASE II TRANSCRIPTION SUBUNIT 14"/>
    <property type="match status" value="1"/>
</dbReference>
<evidence type="ECO:0000313" key="2">
    <source>
        <dbReference type="EMBL" id="GMH13197.1"/>
    </source>
</evidence>
<accession>A0AAD3XQ29</accession>
<feature type="chain" id="PRO_5042267879" evidence="1">
    <location>
        <begin position="22"/>
        <end position="183"/>
    </location>
</feature>
<proteinExistence type="predicted"/>
<comment type="caution">
    <text evidence="2">The sequence shown here is derived from an EMBL/GenBank/DDBJ whole genome shotgun (WGS) entry which is preliminary data.</text>
</comment>
<evidence type="ECO:0000256" key="1">
    <source>
        <dbReference type="SAM" id="SignalP"/>
    </source>
</evidence>
<name>A0AAD3XQ29_NEPGR</name>
<dbReference type="PANTHER" id="PTHR12809">
    <property type="entry name" value="MEDIATOR COMPLEX SUBUNIT"/>
    <property type="match status" value="1"/>
</dbReference>
<dbReference type="GO" id="GO:0006357">
    <property type="term" value="P:regulation of transcription by RNA polymerase II"/>
    <property type="evidence" value="ECO:0007669"/>
    <property type="project" value="InterPro"/>
</dbReference>
<feature type="signal peptide" evidence="1">
    <location>
        <begin position="1"/>
        <end position="21"/>
    </location>
</feature>
<reference evidence="2" key="1">
    <citation type="submission" date="2023-05" db="EMBL/GenBank/DDBJ databases">
        <title>Nepenthes gracilis genome sequencing.</title>
        <authorList>
            <person name="Fukushima K."/>
        </authorList>
    </citation>
    <scope>NUCLEOTIDE SEQUENCE</scope>
    <source>
        <strain evidence="2">SING2019-196</strain>
    </source>
</reference>
<protein>
    <submittedName>
        <fullName evidence="2">Uncharacterized protein</fullName>
    </submittedName>
</protein>
<dbReference type="InterPro" id="IPR013947">
    <property type="entry name" value="Mediator_Med14"/>
</dbReference>
<dbReference type="GO" id="GO:0003712">
    <property type="term" value="F:transcription coregulator activity"/>
    <property type="evidence" value="ECO:0007669"/>
    <property type="project" value="InterPro"/>
</dbReference>